<dbReference type="GO" id="GO:0003700">
    <property type="term" value="F:DNA-binding transcription factor activity"/>
    <property type="evidence" value="ECO:0007669"/>
    <property type="project" value="InterPro"/>
</dbReference>
<dbReference type="Proteomes" id="UP001196509">
    <property type="component" value="Unassembled WGS sequence"/>
</dbReference>
<comment type="caution">
    <text evidence="7">The sequence shown here is derived from an EMBL/GenBank/DDBJ whole genome shotgun (WGS) entry which is preliminary data.</text>
</comment>
<dbReference type="FunFam" id="1.10.10.10:FF:000001">
    <property type="entry name" value="LysR family transcriptional regulator"/>
    <property type="match status" value="1"/>
</dbReference>
<protein>
    <submittedName>
        <fullName evidence="7">LysR family transcriptional regulator</fullName>
    </submittedName>
</protein>
<dbReference type="InterPro" id="IPR000847">
    <property type="entry name" value="LysR_HTH_N"/>
</dbReference>
<organism evidence="7 8">
    <name type="scientific">Flavimaribacter sediminis</name>
    <dbReference type="NCBI Taxonomy" id="2865987"/>
    <lineage>
        <taxon>Bacteria</taxon>
        <taxon>Pseudomonadati</taxon>
        <taxon>Pseudomonadota</taxon>
        <taxon>Alphaproteobacteria</taxon>
        <taxon>Hyphomicrobiales</taxon>
        <taxon>Rhizobiaceae</taxon>
        <taxon>Flavimaribacter</taxon>
    </lineage>
</organism>
<dbReference type="PANTHER" id="PTHR30293:SF0">
    <property type="entry name" value="NITROGEN ASSIMILATION REGULATORY PROTEIN NAC"/>
    <property type="match status" value="1"/>
</dbReference>
<keyword evidence="2" id="KW-0805">Transcription regulation</keyword>
<dbReference type="SUPFAM" id="SSF46785">
    <property type="entry name" value="Winged helix' DNA-binding domain"/>
    <property type="match status" value="1"/>
</dbReference>
<evidence type="ECO:0000256" key="4">
    <source>
        <dbReference type="ARBA" id="ARBA00023159"/>
    </source>
</evidence>
<gene>
    <name evidence="7" type="ORF">K1W69_19560</name>
</gene>
<evidence type="ECO:0000256" key="5">
    <source>
        <dbReference type="ARBA" id="ARBA00023163"/>
    </source>
</evidence>
<proteinExistence type="inferred from homology"/>
<dbReference type="Gene3D" id="3.40.190.290">
    <property type="match status" value="1"/>
</dbReference>
<dbReference type="PROSITE" id="PS50931">
    <property type="entry name" value="HTH_LYSR"/>
    <property type="match status" value="1"/>
</dbReference>
<dbReference type="InterPro" id="IPR036390">
    <property type="entry name" value="WH_DNA-bd_sf"/>
</dbReference>
<dbReference type="GO" id="GO:2000142">
    <property type="term" value="P:regulation of DNA-templated transcription initiation"/>
    <property type="evidence" value="ECO:0007669"/>
    <property type="project" value="TreeGrafter"/>
</dbReference>
<dbReference type="PANTHER" id="PTHR30293">
    <property type="entry name" value="TRANSCRIPTIONAL REGULATORY PROTEIN NAC-RELATED"/>
    <property type="match status" value="1"/>
</dbReference>
<feature type="domain" description="HTH lysR-type" evidence="6">
    <location>
        <begin position="1"/>
        <end position="58"/>
    </location>
</feature>
<keyword evidence="3" id="KW-0238">DNA-binding</keyword>
<dbReference type="Pfam" id="PF00126">
    <property type="entry name" value="HTH_1"/>
    <property type="match status" value="1"/>
</dbReference>
<keyword evidence="8" id="KW-1185">Reference proteome</keyword>
<dbReference type="EMBL" id="JAICBX010000004">
    <property type="protein sequence ID" value="MBW8639401.1"/>
    <property type="molecule type" value="Genomic_DNA"/>
</dbReference>
<reference evidence="7" key="1">
    <citation type="submission" date="2021-08" db="EMBL/GenBank/DDBJ databases">
        <title>Hoeflea bacterium WL0058 sp. nov., isolated from the sediment.</title>
        <authorList>
            <person name="Wang L."/>
            <person name="Zhang D."/>
        </authorList>
    </citation>
    <scope>NUCLEOTIDE SEQUENCE</scope>
    <source>
        <strain evidence="7">WL0058</strain>
    </source>
</reference>
<sequence length="310" mass="34338">MNSKQLHYFATIYESGTLSKASIQLNVAVSALSHHLSNLEAELDTRLFDRKSRGLRPTASGERLYDHARSILRAIDAAREDLRISGREVSGDVAIGMAHSGVKAIGVPLIERMLSEHPKLRLSISESLSGATLKHLLSTEVDLALIYNPPSDTRLRTWPVLEESMVCVGKRAIIGDTEAPIRFREMLELPVIMLRHGVFARAQLDDAVLLKQLEARARLQMNSVYAIAGAIRAGLGCVIGTRLFMGDLIAEADIHARPIIEPELKRTLYVCELTQRRASFAIETVRDTVIEMIHESIRSGVWDAEAIGEK</sequence>
<dbReference type="Gene3D" id="1.10.10.10">
    <property type="entry name" value="Winged helix-like DNA-binding domain superfamily/Winged helix DNA-binding domain"/>
    <property type="match status" value="1"/>
</dbReference>
<dbReference type="SUPFAM" id="SSF53850">
    <property type="entry name" value="Periplasmic binding protein-like II"/>
    <property type="match status" value="1"/>
</dbReference>
<evidence type="ECO:0000256" key="3">
    <source>
        <dbReference type="ARBA" id="ARBA00023125"/>
    </source>
</evidence>
<accession>A0AAE2ZNF0</accession>
<name>A0AAE2ZNF0_9HYPH</name>
<evidence type="ECO:0000256" key="2">
    <source>
        <dbReference type="ARBA" id="ARBA00023015"/>
    </source>
</evidence>
<dbReference type="Pfam" id="PF03466">
    <property type="entry name" value="LysR_substrate"/>
    <property type="match status" value="1"/>
</dbReference>
<evidence type="ECO:0000256" key="1">
    <source>
        <dbReference type="ARBA" id="ARBA00009437"/>
    </source>
</evidence>
<evidence type="ECO:0000259" key="6">
    <source>
        <dbReference type="PROSITE" id="PS50931"/>
    </source>
</evidence>
<comment type="similarity">
    <text evidence="1">Belongs to the LysR transcriptional regulatory family.</text>
</comment>
<keyword evidence="4" id="KW-0010">Activator</keyword>
<evidence type="ECO:0000313" key="8">
    <source>
        <dbReference type="Proteomes" id="UP001196509"/>
    </source>
</evidence>
<dbReference type="InterPro" id="IPR005119">
    <property type="entry name" value="LysR_subst-bd"/>
</dbReference>
<dbReference type="RefSeq" id="WP_220230134.1">
    <property type="nucleotide sequence ID" value="NZ_JAICBX010000004.1"/>
</dbReference>
<evidence type="ECO:0000313" key="7">
    <source>
        <dbReference type="EMBL" id="MBW8639401.1"/>
    </source>
</evidence>
<dbReference type="InterPro" id="IPR036388">
    <property type="entry name" value="WH-like_DNA-bd_sf"/>
</dbReference>
<dbReference type="AlphaFoldDB" id="A0AAE2ZNF0"/>
<dbReference type="GO" id="GO:0003677">
    <property type="term" value="F:DNA binding"/>
    <property type="evidence" value="ECO:0007669"/>
    <property type="project" value="UniProtKB-KW"/>
</dbReference>
<keyword evidence="5" id="KW-0804">Transcription</keyword>